<comment type="function">
    <text evidence="1">May be involved in environmental stress response.</text>
</comment>
<keyword evidence="5" id="KW-0346">Stress response</keyword>
<dbReference type="PANTHER" id="PTHR10634">
    <property type="entry name" value="AN1-TYPE ZINC FINGER PROTEIN"/>
    <property type="match status" value="1"/>
</dbReference>
<organism evidence="10 11">
    <name type="scientific">Apostasia shenzhenica</name>
    <dbReference type="NCBI Taxonomy" id="1088818"/>
    <lineage>
        <taxon>Eukaryota</taxon>
        <taxon>Viridiplantae</taxon>
        <taxon>Streptophyta</taxon>
        <taxon>Embryophyta</taxon>
        <taxon>Tracheophyta</taxon>
        <taxon>Spermatophyta</taxon>
        <taxon>Magnoliopsida</taxon>
        <taxon>Liliopsida</taxon>
        <taxon>Asparagales</taxon>
        <taxon>Orchidaceae</taxon>
        <taxon>Apostasioideae</taxon>
        <taxon>Apostasia</taxon>
    </lineage>
</organism>
<feature type="region of interest" description="Disordered" evidence="7">
    <location>
        <begin position="48"/>
        <end position="84"/>
    </location>
</feature>
<keyword evidence="4" id="KW-0862">Zinc</keyword>
<evidence type="ECO:0000256" key="5">
    <source>
        <dbReference type="ARBA" id="ARBA00023016"/>
    </source>
</evidence>
<feature type="compositionally biased region" description="Low complexity" evidence="7">
    <location>
        <begin position="49"/>
        <end position="58"/>
    </location>
</feature>
<dbReference type="AlphaFoldDB" id="A0A2H9ZV67"/>
<dbReference type="Proteomes" id="UP000236161">
    <property type="component" value="Unassembled WGS sequence"/>
</dbReference>
<keyword evidence="3 6" id="KW-0863">Zinc-finger</keyword>
<dbReference type="EMBL" id="KZ453539">
    <property type="protein sequence ID" value="PKA47177.1"/>
    <property type="molecule type" value="Genomic_DNA"/>
</dbReference>
<sequence length="145" mass="15184">MDAAASGRSPANLCAGGCGFYGSEDTFGFCSKCSIKHILSSHLKDAQIPAPEAEAESASGDKNDRRTTGSSAGESKSTTTKQRCEQCSRKVGAAMGLIRCRCGGVFCSAHRQPEAHACAFDFKAAGRQHLAKANPLIKTDKVDAI</sequence>
<dbReference type="GO" id="GO:0008270">
    <property type="term" value="F:zinc ion binding"/>
    <property type="evidence" value="ECO:0007669"/>
    <property type="project" value="UniProtKB-KW"/>
</dbReference>
<evidence type="ECO:0000313" key="11">
    <source>
        <dbReference type="Proteomes" id="UP000236161"/>
    </source>
</evidence>
<evidence type="ECO:0000256" key="1">
    <source>
        <dbReference type="ARBA" id="ARBA00003732"/>
    </source>
</evidence>
<dbReference type="Pfam" id="PF01754">
    <property type="entry name" value="zf-A20"/>
    <property type="match status" value="1"/>
</dbReference>
<dbReference type="SMART" id="SM00154">
    <property type="entry name" value="ZnF_AN1"/>
    <property type="match status" value="1"/>
</dbReference>
<protein>
    <submittedName>
        <fullName evidence="10">Zinc finger A20 and AN1 domain-containing stress-associated protein 4</fullName>
    </submittedName>
</protein>
<dbReference type="STRING" id="1088818.A0A2H9ZV67"/>
<dbReference type="InterPro" id="IPR002653">
    <property type="entry name" value="Znf_A20"/>
</dbReference>
<name>A0A2H9ZV67_9ASPA</name>
<evidence type="ECO:0000256" key="4">
    <source>
        <dbReference type="ARBA" id="ARBA00022833"/>
    </source>
</evidence>
<dbReference type="Gene3D" id="1.20.5.4770">
    <property type="match status" value="1"/>
</dbReference>
<keyword evidence="2" id="KW-0479">Metal-binding</keyword>
<dbReference type="GO" id="GO:0003677">
    <property type="term" value="F:DNA binding"/>
    <property type="evidence" value="ECO:0007669"/>
    <property type="project" value="InterPro"/>
</dbReference>
<evidence type="ECO:0000313" key="10">
    <source>
        <dbReference type="EMBL" id="PKA47177.1"/>
    </source>
</evidence>
<evidence type="ECO:0000259" key="9">
    <source>
        <dbReference type="PROSITE" id="PS51039"/>
    </source>
</evidence>
<dbReference type="SUPFAM" id="SSF118310">
    <property type="entry name" value="AN1-like Zinc finger"/>
    <property type="match status" value="1"/>
</dbReference>
<evidence type="ECO:0000256" key="2">
    <source>
        <dbReference type="ARBA" id="ARBA00022723"/>
    </source>
</evidence>
<feature type="compositionally biased region" description="Polar residues" evidence="7">
    <location>
        <begin position="68"/>
        <end position="81"/>
    </location>
</feature>
<reference evidence="10 11" key="1">
    <citation type="journal article" date="2017" name="Nature">
        <title>The Apostasia genome and the evolution of orchids.</title>
        <authorList>
            <person name="Zhang G.Q."/>
            <person name="Liu K.W."/>
            <person name="Li Z."/>
            <person name="Lohaus R."/>
            <person name="Hsiao Y.Y."/>
            <person name="Niu S.C."/>
            <person name="Wang J.Y."/>
            <person name="Lin Y.C."/>
            <person name="Xu Q."/>
            <person name="Chen L.J."/>
            <person name="Yoshida K."/>
            <person name="Fujiwara S."/>
            <person name="Wang Z.W."/>
            <person name="Zhang Y.Q."/>
            <person name="Mitsuda N."/>
            <person name="Wang M."/>
            <person name="Liu G.H."/>
            <person name="Pecoraro L."/>
            <person name="Huang H.X."/>
            <person name="Xiao X.J."/>
            <person name="Lin M."/>
            <person name="Wu X.Y."/>
            <person name="Wu W.L."/>
            <person name="Chen Y.Y."/>
            <person name="Chang S.B."/>
            <person name="Sakamoto S."/>
            <person name="Ohme-Takagi M."/>
            <person name="Yagi M."/>
            <person name="Zeng S.J."/>
            <person name="Shen C.Y."/>
            <person name="Yeh C.M."/>
            <person name="Luo Y.B."/>
            <person name="Tsai W.C."/>
            <person name="Van de Peer Y."/>
            <person name="Liu Z.J."/>
        </authorList>
    </citation>
    <scope>NUCLEOTIDE SEQUENCE [LARGE SCALE GENOMIC DNA]</scope>
    <source>
        <strain evidence="11">cv. Shenzhen</strain>
        <tissue evidence="10">Stem</tissue>
    </source>
</reference>
<dbReference type="Pfam" id="PF01428">
    <property type="entry name" value="zf-AN1"/>
    <property type="match status" value="1"/>
</dbReference>
<proteinExistence type="predicted"/>
<evidence type="ECO:0000256" key="6">
    <source>
        <dbReference type="PROSITE-ProRule" id="PRU00449"/>
    </source>
</evidence>
<evidence type="ECO:0000259" key="8">
    <source>
        <dbReference type="PROSITE" id="PS51036"/>
    </source>
</evidence>
<evidence type="ECO:0000256" key="3">
    <source>
        <dbReference type="ARBA" id="ARBA00022771"/>
    </source>
</evidence>
<feature type="domain" description="A20-type" evidence="8">
    <location>
        <begin position="8"/>
        <end position="42"/>
    </location>
</feature>
<dbReference type="InterPro" id="IPR000058">
    <property type="entry name" value="Znf_AN1"/>
</dbReference>
<dbReference type="InterPro" id="IPR050652">
    <property type="entry name" value="AN1_A20_ZnFinger"/>
</dbReference>
<gene>
    <name evidence="10" type="primary">SAP4</name>
    <name evidence="10" type="ORF">AXF42_Ash017122</name>
</gene>
<feature type="domain" description="AN1-type" evidence="9">
    <location>
        <begin position="78"/>
        <end position="126"/>
    </location>
</feature>
<dbReference type="PANTHER" id="PTHR10634:SF124">
    <property type="entry name" value="ZINC FINGER A20 AND AN1 DOMAIN-CONTAINING STRESS-ASSOCIATED PROTEIN 8-RELATED"/>
    <property type="match status" value="1"/>
</dbReference>
<dbReference type="Gene3D" id="4.10.1110.10">
    <property type="entry name" value="AN1-like Zinc finger"/>
    <property type="match status" value="1"/>
</dbReference>
<dbReference type="PROSITE" id="PS51039">
    <property type="entry name" value="ZF_AN1"/>
    <property type="match status" value="1"/>
</dbReference>
<dbReference type="InterPro" id="IPR035896">
    <property type="entry name" value="AN1-like_Znf"/>
</dbReference>
<dbReference type="SUPFAM" id="SSF57716">
    <property type="entry name" value="Glucocorticoid receptor-like (DNA-binding domain)"/>
    <property type="match status" value="1"/>
</dbReference>
<keyword evidence="11" id="KW-1185">Reference proteome</keyword>
<dbReference type="PROSITE" id="PS51036">
    <property type="entry name" value="ZF_A20"/>
    <property type="match status" value="1"/>
</dbReference>
<dbReference type="OrthoDB" id="756206at2759"/>
<accession>A0A2H9ZV67</accession>
<evidence type="ECO:0000256" key="7">
    <source>
        <dbReference type="SAM" id="MobiDB-lite"/>
    </source>
</evidence>
<dbReference type="SMART" id="SM00259">
    <property type="entry name" value="ZnF_A20"/>
    <property type="match status" value="1"/>
</dbReference>